<evidence type="ECO:0000256" key="1">
    <source>
        <dbReference type="ARBA" id="ARBA00023015"/>
    </source>
</evidence>
<feature type="domain" description="Zn(2)-C6 fungal-type" evidence="6">
    <location>
        <begin position="11"/>
        <end position="47"/>
    </location>
</feature>
<dbReference type="SMART" id="SM00066">
    <property type="entry name" value="GAL4"/>
    <property type="match status" value="1"/>
</dbReference>
<feature type="region of interest" description="Disordered" evidence="5">
    <location>
        <begin position="1"/>
        <end position="33"/>
    </location>
</feature>
<name>A0ABR4K610_9EURO</name>
<dbReference type="InterPro" id="IPR036864">
    <property type="entry name" value="Zn2-C6_fun-type_DNA-bd_sf"/>
</dbReference>
<dbReference type="Proteomes" id="UP001610446">
    <property type="component" value="Unassembled WGS sequence"/>
</dbReference>
<evidence type="ECO:0000313" key="7">
    <source>
        <dbReference type="EMBL" id="KAL2847199.1"/>
    </source>
</evidence>
<dbReference type="SUPFAM" id="SSF57701">
    <property type="entry name" value="Zn2/Cys6 DNA-binding domain"/>
    <property type="match status" value="1"/>
</dbReference>
<organism evidence="7 8">
    <name type="scientific">Aspergillus pseudoustus</name>
    <dbReference type="NCBI Taxonomy" id="1810923"/>
    <lineage>
        <taxon>Eukaryota</taxon>
        <taxon>Fungi</taxon>
        <taxon>Dikarya</taxon>
        <taxon>Ascomycota</taxon>
        <taxon>Pezizomycotina</taxon>
        <taxon>Eurotiomycetes</taxon>
        <taxon>Eurotiomycetidae</taxon>
        <taxon>Eurotiales</taxon>
        <taxon>Aspergillaceae</taxon>
        <taxon>Aspergillus</taxon>
        <taxon>Aspergillus subgen. Nidulantes</taxon>
    </lineage>
</organism>
<dbReference type="Pfam" id="PF00172">
    <property type="entry name" value="Zn_clus"/>
    <property type="match status" value="1"/>
</dbReference>
<dbReference type="PANTHER" id="PTHR46910">
    <property type="entry name" value="TRANSCRIPTION FACTOR PDR1"/>
    <property type="match status" value="1"/>
</dbReference>
<dbReference type="PROSITE" id="PS00463">
    <property type="entry name" value="ZN2_CY6_FUNGAL_1"/>
    <property type="match status" value="1"/>
</dbReference>
<keyword evidence="8" id="KW-1185">Reference proteome</keyword>
<sequence length="818" mass="91325">MGDSRRRQNHSCDPCRKGKRGCDAPENRSGEGYTCSNCKRWKKKCTFNFVSSRRADSRGVGANARSKAKSTSTPAVATAASVATSAAAPPTPDSGDIPAMLNAGMGMGTNEYNALLDDGLRSSQLDPARLGDMFAFTSPSSFTAEALHAQSSVATEAFAWDWGRPTDWSMPSMPRSEKSFTPLETQAVLFPEEDSNQFDVIQELEDGSSDNFIPPGRKRDDDKRRKFQWELCIASDKTANQVGRSTMTRNLMRIYHDSMENALSCWLTEHNCPYADPMTAMLPFNQRKEWGPSWSNRMCIRVCHLDRESTSIRGRALSADEDRTAARALHLAIVAFASQWTQHAQRGTGLSVPTDIAYDERSIRKNVWNEARHALQHSTGIPSFRVIFANIIFSLTQSPLEETRPAKLGQLLENDGAPVFLENANRQLYTFRHKFARLQREAPPPVTRLRRGSISSTLTDVLDVPTPESPQVDPILANQDHRSTLSLLFWLGIMFDTLSAAMYQRPLVVSDEDSQIASASPSASIDHRVNLNYWEIPDSNLPAKNDVWGEFFLQPSARQELASTHPQIQPKQPRWPCSYEEAASVLSEATPVKVLLYRRVTQLQTLIYRGASPARLEEVIRRTLLVYHHWTCTYQSFMLDCVANHESLPHRIQSWYVILDGHWHLSAMLLADVLESIDRSHLGLESERESRIASDLIATLRIDNALAVGALARASLHGENSMMHRHFHDSLNEVAFLVEPWTVVLVHCFAKAASISLDCLGQGESGALAECFRQNCEYCICALKYLGRKSDMAFCVAGGLEKELLEKAGSMLSADILV</sequence>
<feature type="compositionally biased region" description="Basic and acidic residues" evidence="5">
    <location>
        <begin position="13"/>
        <end position="29"/>
    </location>
</feature>
<dbReference type="InterPro" id="IPR001138">
    <property type="entry name" value="Zn2Cys6_DnaBD"/>
</dbReference>
<gene>
    <name evidence="7" type="ORF">BJY01DRAFT_234378</name>
</gene>
<dbReference type="PROSITE" id="PS50048">
    <property type="entry name" value="ZN2_CY6_FUNGAL_2"/>
    <property type="match status" value="1"/>
</dbReference>
<evidence type="ECO:0000313" key="8">
    <source>
        <dbReference type="Proteomes" id="UP001610446"/>
    </source>
</evidence>
<dbReference type="EMBL" id="JBFXLU010000058">
    <property type="protein sequence ID" value="KAL2847199.1"/>
    <property type="molecule type" value="Genomic_DNA"/>
</dbReference>
<keyword evidence="4" id="KW-0539">Nucleus</keyword>
<dbReference type="InterPro" id="IPR050987">
    <property type="entry name" value="AtrR-like"/>
</dbReference>
<keyword evidence="3" id="KW-0804">Transcription</keyword>
<reference evidence="7 8" key="1">
    <citation type="submission" date="2024-07" db="EMBL/GenBank/DDBJ databases">
        <title>Section-level genome sequencing and comparative genomics of Aspergillus sections Usti and Cavernicolus.</title>
        <authorList>
            <consortium name="Lawrence Berkeley National Laboratory"/>
            <person name="Nybo J.L."/>
            <person name="Vesth T.C."/>
            <person name="Theobald S."/>
            <person name="Frisvad J.C."/>
            <person name="Larsen T.O."/>
            <person name="Kjaerboelling I."/>
            <person name="Rothschild-Mancinelli K."/>
            <person name="Lyhne E.K."/>
            <person name="Kogle M.E."/>
            <person name="Barry K."/>
            <person name="Clum A."/>
            <person name="Na H."/>
            <person name="Ledsgaard L."/>
            <person name="Lin J."/>
            <person name="Lipzen A."/>
            <person name="Kuo A."/>
            <person name="Riley R."/>
            <person name="Mondo S."/>
            <person name="Labutti K."/>
            <person name="Haridas S."/>
            <person name="Pangalinan J."/>
            <person name="Salamov A.A."/>
            <person name="Simmons B.A."/>
            <person name="Magnuson J.K."/>
            <person name="Chen J."/>
            <person name="Drula E."/>
            <person name="Henrissat B."/>
            <person name="Wiebenga A."/>
            <person name="Lubbers R.J."/>
            <person name="Gomes A.C."/>
            <person name="Makela M.R."/>
            <person name="Stajich J."/>
            <person name="Grigoriev I.V."/>
            <person name="Mortensen U.H."/>
            <person name="De Vries R.P."/>
            <person name="Baker S.E."/>
            <person name="Andersen M.R."/>
        </authorList>
    </citation>
    <scope>NUCLEOTIDE SEQUENCE [LARGE SCALE GENOMIC DNA]</scope>
    <source>
        <strain evidence="7 8">CBS 123904</strain>
    </source>
</reference>
<dbReference type="Gene3D" id="4.10.240.10">
    <property type="entry name" value="Zn(2)-C6 fungal-type DNA-binding domain"/>
    <property type="match status" value="1"/>
</dbReference>
<keyword evidence="2" id="KW-0238">DNA-binding</keyword>
<evidence type="ECO:0000256" key="2">
    <source>
        <dbReference type="ARBA" id="ARBA00023125"/>
    </source>
</evidence>
<dbReference type="CDD" id="cd00067">
    <property type="entry name" value="GAL4"/>
    <property type="match status" value="1"/>
</dbReference>
<accession>A0ABR4K610</accession>
<keyword evidence="1" id="KW-0805">Transcription regulation</keyword>
<evidence type="ECO:0000256" key="5">
    <source>
        <dbReference type="SAM" id="MobiDB-lite"/>
    </source>
</evidence>
<dbReference type="PANTHER" id="PTHR46910:SF40">
    <property type="entry name" value="ZN(II)2CYS6 TRANSCRIPTION FACTOR (EUROFUNG)"/>
    <property type="match status" value="1"/>
</dbReference>
<evidence type="ECO:0000256" key="3">
    <source>
        <dbReference type="ARBA" id="ARBA00023163"/>
    </source>
</evidence>
<proteinExistence type="predicted"/>
<protein>
    <recommendedName>
        <fullName evidence="6">Zn(2)-C6 fungal-type domain-containing protein</fullName>
    </recommendedName>
</protein>
<comment type="caution">
    <text evidence="7">The sequence shown here is derived from an EMBL/GenBank/DDBJ whole genome shotgun (WGS) entry which is preliminary data.</text>
</comment>
<evidence type="ECO:0000256" key="4">
    <source>
        <dbReference type="ARBA" id="ARBA00023242"/>
    </source>
</evidence>
<evidence type="ECO:0000259" key="6">
    <source>
        <dbReference type="PROSITE" id="PS50048"/>
    </source>
</evidence>
<feature type="region of interest" description="Disordered" evidence="5">
    <location>
        <begin position="56"/>
        <end position="76"/>
    </location>
</feature>